<evidence type="ECO:0000313" key="2">
    <source>
        <dbReference type="EMBL" id="KAK3091733.1"/>
    </source>
</evidence>
<gene>
    <name evidence="2" type="ORF">FSP39_022247</name>
</gene>
<accession>A0AA88XU90</accession>
<dbReference type="Pfam" id="PF01823">
    <property type="entry name" value="MACPF"/>
    <property type="match status" value="1"/>
</dbReference>
<dbReference type="GO" id="GO:0002250">
    <property type="term" value="P:adaptive immune response"/>
    <property type="evidence" value="ECO:0007669"/>
    <property type="project" value="UniProtKB-KW"/>
</dbReference>
<dbReference type="InterPro" id="IPR020864">
    <property type="entry name" value="MACPF"/>
</dbReference>
<dbReference type="AlphaFoldDB" id="A0AA88XU90"/>
<dbReference type="GO" id="GO:0030670">
    <property type="term" value="C:phagocytic vesicle membrane"/>
    <property type="evidence" value="ECO:0007669"/>
    <property type="project" value="UniProtKB-SubCell"/>
</dbReference>
<dbReference type="EMBL" id="VSWD01000010">
    <property type="protein sequence ID" value="KAK3091733.1"/>
    <property type="molecule type" value="Genomic_DNA"/>
</dbReference>
<dbReference type="PANTHER" id="PTHR31463:SF1">
    <property type="entry name" value="MACROPHAGE-EXPRESSED GENE 1 PROTEIN"/>
    <property type="match status" value="1"/>
</dbReference>
<dbReference type="PROSITE" id="PS51412">
    <property type="entry name" value="MACPF_2"/>
    <property type="match status" value="1"/>
</dbReference>
<dbReference type="PANTHER" id="PTHR31463">
    <property type="entry name" value="MACROPHAGE-EXPRESSED GENE 1 PROTEIN"/>
    <property type="match status" value="1"/>
</dbReference>
<evidence type="ECO:0000259" key="1">
    <source>
        <dbReference type="PROSITE" id="PS51412"/>
    </source>
</evidence>
<protein>
    <recommendedName>
        <fullName evidence="1">MACPF domain-containing protein</fullName>
    </recommendedName>
</protein>
<name>A0AA88XU90_PINIB</name>
<keyword evidence="3" id="KW-1185">Reference proteome</keyword>
<organism evidence="2 3">
    <name type="scientific">Pinctada imbricata</name>
    <name type="common">Atlantic pearl-oyster</name>
    <name type="synonym">Pinctada martensii</name>
    <dbReference type="NCBI Taxonomy" id="66713"/>
    <lineage>
        <taxon>Eukaryota</taxon>
        <taxon>Metazoa</taxon>
        <taxon>Spiralia</taxon>
        <taxon>Lophotrochozoa</taxon>
        <taxon>Mollusca</taxon>
        <taxon>Bivalvia</taxon>
        <taxon>Autobranchia</taxon>
        <taxon>Pteriomorphia</taxon>
        <taxon>Pterioida</taxon>
        <taxon>Pterioidea</taxon>
        <taxon>Pteriidae</taxon>
        <taxon>Pinctada</taxon>
    </lineage>
</organism>
<dbReference type="InterPro" id="IPR039707">
    <property type="entry name" value="MPEG1"/>
</dbReference>
<reference evidence="2" key="1">
    <citation type="submission" date="2019-08" db="EMBL/GenBank/DDBJ databases">
        <title>The improved chromosome-level genome for the pearl oyster Pinctada fucata martensii using PacBio sequencing and Hi-C.</title>
        <authorList>
            <person name="Zheng Z."/>
        </authorList>
    </citation>
    <scope>NUCLEOTIDE SEQUENCE</scope>
    <source>
        <strain evidence="2">ZZ-2019</strain>
        <tissue evidence="2">Adductor muscle</tissue>
    </source>
</reference>
<comment type="caution">
    <text evidence="2">The sequence shown here is derived from an EMBL/GenBank/DDBJ whole genome shotgun (WGS) entry which is preliminary data.</text>
</comment>
<sequence length="202" mass="22513">MCRTTKDGRYLIPDDVFVISTKNSKVDISSDIVQHFSDYKSATSFSINAHANGFIDDVLDIGGSFSTEYQSIKENQINNKAVTARVQDRYPRYRAGLQPNVKLAKDFKKRILSVAAHLIFGRKRTAAFETQLLIREFGTHVLTSVDAGATILKIDHLDRTQYEQSKLSKFQMSLSASVGFPGILCASLTAQYSKDSANLDSY</sequence>
<dbReference type="GO" id="GO:0045087">
    <property type="term" value="P:innate immune response"/>
    <property type="evidence" value="ECO:0007669"/>
    <property type="project" value="UniProtKB-KW"/>
</dbReference>
<evidence type="ECO:0000313" key="3">
    <source>
        <dbReference type="Proteomes" id="UP001186944"/>
    </source>
</evidence>
<proteinExistence type="predicted"/>
<dbReference type="Proteomes" id="UP001186944">
    <property type="component" value="Unassembled WGS sequence"/>
</dbReference>
<feature type="domain" description="MACPF" evidence="1">
    <location>
        <begin position="1"/>
        <end position="202"/>
    </location>
</feature>